<accession>A0AAQ3TTB0</accession>
<feature type="compositionally biased region" description="Basic residues" evidence="1">
    <location>
        <begin position="86"/>
        <end position="102"/>
    </location>
</feature>
<dbReference type="Proteomes" id="UP001341281">
    <property type="component" value="Chromosome 05"/>
</dbReference>
<feature type="compositionally biased region" description="Basic and acidic residues" evidence="1">
    <location>
        <begin position="184"/>
        <end position="201"/>
    </location>
</feature>
<feature type="region of interest" description="Disordered" evidence="1">
    <location>
        <begin position="66"/>
        <end position="201"/>
    </location>
</feature>
<feature type="compositionally biased region" description="Polar residues" evidence="1">
    <location>
        <begin position="104"/>
        <end position="115"/>
    </location>
</feature>
<gene>
    <name evidence="2" type="ORF">U9M48_025466</name>
</gene>
<protein>
    <submittedName>
        <fullName evidence="2">Uncharacterized protein</fullName>
    </submittedName>
</protein>
<evidence type="ECO:0000256" key="1">
    <source>
        <dbReference type="SAM" id="MobiDB-lite"/>
    </source>
</evidence>
<evidence type="ECO:0000313" key="3">
    <source>
        <dbReference type="Proteomes" id="UP001341281"/>
    </source>
</evidence>
<feature type="compositionally biased region" description="Polar residues" evidence="1">
    <location>
        <begin position="156"/>
        <end position="171"/>
    </location>
</feature>
<reference evidence="2 3" key="1">
    <citation type="submission" date="2024-02" db="EMBL/GenBank/DDBJ databases">
        <title>High-quality chromosome-scale genome assembly of Pensacola bahiagrass (Paspalum notatum Flugge var. saurae).</title>
        <authorList>
            <person name="Vega J.M."/>
            <person name="Podio M."/>
            <person name="Orjuela J."/>
            <person name="Siena L.A."/>
            <person name="Pessino S.C."/>
            <person name="Combes M.C."/>
            <person name="Mariac C."/>
            <person name="Albertini E."/>
            <person name="Pupilli F."/>
            <person name="Ortiz J.P.A."/>
            <person name="Leblanc O."/>
        </authorList>
    </citation>
    <scope>NUCLEOTIDE SEQUENCE [LARGE SCALE GENOMIC DNA]</scope>
    <source>
        <strain evidence="2">R1</strain>
        <tissue evidence="2">Leaf</tissue>
    </source>
</reference>
<name>A0AAQ3TTB0_PASNO</name>
<feature type="compositionally biased region" description="Polar residues" evidence="1">
    <location>
        <begin position="67"/>
        <end position="83"/>
    </location>
</feature>
<keyword evidence="3" id="KW-1185">Reference proteome</keyword>
<proteinExistence type="predicted"/>
<sequence>KPNRKPLHDGRLDWVINAHCTTRNTGRLDWGFNTCSTTHTPHIKHDGEPYSPAQIIVAELNHKLNHKPSSSDFLHRTSTSATKQPQPKKRRRCHRCRARLHPPQRSSSDFTTAPASKQARHRQQGIRTHCELRLEPQGVRTNAQRSPPRPKPESCGMTSLPSITDPTVSSSDFDRETQAWGSGAREEGSSSKEARPQPKQR</sequence>
<dbReference type="AlphaFoldDB" id="A0AAQ3TTB0"/>
<feature type="non-terminal residue" evidence="2">
    <location>
        <position position="1"/>
    </location>
</feature>
<evidence type="ECO:0000313" key="2">
    <source>
        <dbReference type="EMBL" id="WVZ77617.1"/>
    </source>
</evidence>
<organism evidence="2 3">
    <name type="scientific">Paspalum notatum var. saurae</name>
    <dbReference type="NCBI Taxonomy" id="547442"/>
    <lineage>
        <taxon>Eukaryota</taxon>
        <taxon>Viridiplantae</taxon>
        <taxon>Streptophyta</taxon>
        <taxon>Embryophyta</taxon>
        <taxon>Tracheophyta</taxon>
        <taxon>Spermatophyta</taxon>
        <taxon>Magnoliopsida</taxon>
        <taxon>Liliopsida</taxon>
        <taxon>Poales</taxon>
        <taxon>Poaceae</taxon>
        <taxon>PACMAD clade</taxon>
        <taxon>Panicoideae</taxon>
        <taxon>Andropogonodae</taxon>
        <taxon>Paspaleae</taxon>
        <taxon>Paspalinae</taxon>
        <taxon>Paspalum</taxon>
    </lineage>
</organism>
<dbReference type="EMBL" id="CP144749">
    <property type="protein sequence ID" value="WVZ77617.1"/>
    <property type="molecule type" value="Genomic_DNA"/>
</dbReference>